<dbReference type="EMBL" id="JAYKXN010000005">
    <property type="protein sequence ID" value="KAK7284671.1"/>
    <property type="molecule type" value="Genomic_DNA"/>
</dbReference>
<protein>
    <submittedName>
        <fullName evidence="1">Uncharacterized protein</fullName>
    </submittedName>
</protein>
<gene>
    <name evidence="1" type="ORF">RJT34_19421</name>
</gene>
<proteinExistence type="predicted"/>
<evidence type="ECO:0000313" key="2">
    <source>
        <dbReference type="Proteomes" id="UP001359559"/>
    </source>
</evidence>
<evidence type="ECO:0000313" key="1">
    <source>
        <dbReference type="EMBL" id="KAK7284671.1"/>
    </source>
</evidence>
<keyword evidence="2" id="KW-1185">Reference proteome</keyword>
<dbReference type="AlphaFoldDB" id="A0AAN9IRA5"/>
<name>A0AAN9IRA5_CLITE</name>
<dbReference type="Proteomes" id="UP001359559">
    <property type="component" value="Unassembled WGS sequence"/>
</dbReference>
<organism evidence="1 2">
    <name type="scientific">Clitoria ternatea</name>
    <name type="common">Butterfly pea</name>
    <dbReference type="NCBI Taxonomy" id="43366"/>
    <lineage>
        <taxon>Eukaryota</taxon>
        <taxon>Viridiplantae</taxon>
        <taxon>Streptophyta</taxon>
        <taxon>Embryophyta</taxon>
        <taxon>Tracheophyta</taxon>
        <taxon>Spermatophyta</taxon>
        <taxon>Magnoliopsida</taxon>
        <taxon>eudicotyledons</taxon>
        <taxon>Gunneridae</taxon>
        <taxon>Pentapetalae</taxon>
        <taxon>rosids</taxon>
        <taxon>fabids</taxon>
        <taxon>Fabales</taxon>
        <taxon>Fabaceae</taxon>
        <taxon>Papilionoideae</taxon>
        <taxon>50 kb inversion clade</taxon>
        <taxon>NPAAA clade</taxon>
        <taxon>indigoferoid/millettioid clade</taxon>
        <taxon>Phaseoleae</taxon>
        <taxon>Clitoria</taxon>
    </lineage>
</organism>
<comment type="caution">
    <text evidence="1">The sequence shown here is derived from an EMBL/GenBank/DDBJ whole genome shotgun (WGS) entry which is preliminary data.</text>
</comment>
<sequence>MVCFRLLAPYIPSGIFWEVLKLWIKGYKVIVLDVPLLFEAKMDRSRADIVIDNTGSLDDLNQQFQKVLVEILDHSIIPPVEFSFSPWGKNNKARHGLKASIGIGCPASTSTTVNCKAEWACYEEHVQFGDWLLL</sequence>
<reference evidence="1 2" key="1">
    <citation type="submission" date="2024-01" db="EMBL/GenBank/DDBJ databases">
        <title>The genomes of 5 underutilized Papilionoideae crops provide insights into root nodulation and disease resistance.</title>
        <authorList>
            <person name="Yuan L."/>
        </authorList>
    </citation>
    <scope>NUCLEOTIDE SEQUENCE [LARGE SCALE GENOMIC DNA]</scope>
    <source>
        <strain evidence="1">LY-2023</strain>
        <tissue evidence="1">Leaf</tissue>
    </source>
</reference>
<accession>A0AAN9IRA5</accession>